<feature type="domain" description="BPL/LPL catalytic" evidence="3">
    <location>
        <begin position="76"/>
        <end position="261"/>
    </location>
</feature>
<evidence type="ECO:0000256" key="2">
    <source>
        <dbReference type="ARBA" id="ARBA00008242"/>
    </source>
</evidence>
<dbReference type="Gene3D" id="3.30.390.50">
    <property type="entry name" value="CO dehydrogenase flavoprotein, C-terminal domain"/>
    <property type="match status" value="1"/>
</dbReference>
<dbReference type="CDD" id="cd16443">
    <property type="entry name" value="LplA"/>
    <property type="match status" value="1"/>
</dbReference>
<dbReference type="SUPFAM" id="SSF55681">
    <property type="entry name" value="Class II aaRS and biotin synthetases"/>
    <property type="match status" value="1"/>
</dbReference>
<dbReference type="InterPro" id="IPR004562">
    <property type="entry name" value="LipoylTrfase_LipoateP_Ligase"/>
</dbReference>
<dbReference type="NCBIfam" id="TIGR00545">
    <property type="entry name" value="lipoyltrans"/>
    <property type="match status" value="1"/>
</dbReference>
<dbReference type="Pfam" id="PF21948">
    <property type="entry name" value="LplA-B_cat"/>
    <property type="match status" value="1"/>
</dbReference>
<evidence type="ECO:0000259" key="3">
    <source>
        <dbReference type="PROSITE" id="PS51733"/>
    </source>
</evidence>
<dbReference type="PROSITE" id="PS51733">
    <property type="entry name" value="BPL_LPL_CATALYTIC"/>
    <property type="match status" value="1"/>
</dbReference>
<comment type="pathway">
    <text evidence="1">Protein modification; protein lipoylation via exogenous pathway; protein N(6)-(lipoyl)lysine from lipoate: step 2/2.</text>
</comment>
<name>A0ABM0JWL0_APLCA</name>
<protein>
    <submittedName>
        <fullName evidence="5">Lipoyltransferase 1, mitochondrial</fullName>
    </submittedName>
</protein>
<dbReference type="InterPro" id="IPR004143">
    <property type="entry name" value="BPL_LPL_catalytic"/>
</dbReference>
<dbReference type="Proteomes" id="UP000694888">
    <property type="component" value="Unplaced"/>
</dbReference>
<dbReference type="PANTHER" id="PTHR12561:SF3">
    <property type="entry name" value="LIPOYLTRANSFERASE 1, MITOCHONDRIAL"/>
    <property type="match status" value="1"/>
</dbReference>
<evidence type="ECO:0000313" key="5">
    <source>
        <dbReference type="RefSeq" id="XP_005103224.1"/>
    </source>
</evidence>
<dbReference type="PANTHER" id="PTHR12561">
    <property type="entry name" value="LIPOATE-PROTEIN LIGASE"/>
    <property type="match status" value="1"/>
</dbReference>
<evidence type="ECO:0000256" key="1">
    <source>
        <dbReference type="ARBA" id="ARBA00005085"/>
    </source>
</evidence>
<comment type="similarity">
    <text evidence="2">Belongs to the LplA family.</text>
</comment>
<dbReference type="Gene3D" id="3.30.930.10">
    <property type="entry name" value="Bira Bifunctional Protein, Domain 2"/>
    <property type="match status" value="1"/>
</dbReference>
<keyword evidence="4" id="KW-1185">Reference proteome</keyword>
<reference evidence="5" key="1">
    <citation type="submission" date="2025-08" db="UniProtKB">
        <authorList>
            <consortium name="RefSeq"/>
        </authorList>
    </citation>
    <scope>IDENTIFICATION</scope>
</reference>
<accession>A0ABM0JWL0</accession>
<dbReference type="RefSeq" id="XP_005103224.1">
    <property type="nucleotide sequence ID" value="XM_005103167.3"/>
</dbReference>
<evidence type="ECO:0000313" key="4">
    <source>
        <dbReference type="Proteomes" id="UP000694888"/>
    </source>
</evidence>
<dbReference type="InterPro" id="IPR045864">
    <property type="entry name" value="aa-tRNA-synth_II/BPL/LPL"/>
</dbReference>
<gene>
    <name evidence="5" type="primary">LOC101846013</name>
</gene>
<organism evidence="4 5">
    <name type="scientific">Aplysia californica</name>
    <name type="common">California sea hare</name>
    <dbReference type="NCBI Taxonomy" id="6500"/>
    <lineage>
        <taxon>Eukaryota</taxon>
        <taxon>Metazoa</taxon>
        <taxon>Spiralia</taxon>
        <taxon>Lophotrochozoa</taxon>
        <taxon>Mollusca</taxon>
        <taxon>Gastropoda</taxon>
        <taxon>Heterobranchia</taxon>
        <taxon>Euthyneura</taxon>
        <taxon>Tectipleura</taxon>
        <taxon>Aplysiida</taxon>
        <taxon>Aplysioidea</taxon>
        <taxon>Aplysiidae</taxon>
        <taxon>Aplysia</taxon>
    </lineage>
</organism>
<dbReference type="GeneID" id="101846013"/>
<sequence>MALRTPASLQLWKQSLTYNYTLRGVRAVCFRGFSTSSKMKNDKSLSGRNYHVLVSTSNCIFENLALEEWLYSNAALSTNDYLLLWQNKPAVVLGRHQNPWLEANVPQAREENVDVARRASGGGTVYHDMGNLNLSFLTSRDRYNRKKNLQLVVSALSLCGDANLTINERDDILLETFYKISGTASKLGRVESYHHLTLLHSLDLSNLQRFLESPAVGIVSKATKSAPALVKNLVEELPQLTFHEMIQALSQQFLKDGLADPKEYIAVDPMDESQFPGVAENKERLQSWPWIFGKTPKFTLRRDFTGHQFHEHDCTVSIELTVEKGKVAHIGIEEHSKSMGGLVPLALAFYEEHLVGEDLTVKNLTSIKTEFDNFCDKAFVDRSSEVHRGAQWLSDLIQSCLRFV</sequence>
<proteinExistence type="inferred from homology"/>